<feature type="transmembrane region" description="Helical" evidence="2">
    <location>
        <begin position="301"/>
        <end position="323"/>
    </location>
</feature>
<name>A0AAN9RP04_PHACN</name>
<keyword evidence="2" id="KW-1133">Transmembrane helix</keyword>
<dbReference type="AlphaFoldDB" id="A0AAN9RP04"/>
<accession>A0AAN9RP04</accession>
<evidence type="ECO:0000313" key="4">
    <source>
        <dbReference type="Proteomes" id="UP001374584"/>
    </source>
</evidence>
<dbReference type="PANTHER" id="PTHR37233">
    <property type="entry name" value="TRANSMEMBRANE PROTEIN"/>
    <property type="match status" value="1"/>
</dbReference>
<reference evidence="3 4" key="1">
    <citation type="submission" date="2024-01" db="EMBL/GenBank/DDBJ databases">
        <title>The genomes of 5 underutilized Papilionoideae crops provide insights into root nodulation and disease resistanc.</title>
        <authorList>
            <person name="Jiang F."/>
        </authorList>
    </citation>
    <scope>NUCLEOTIDE SEQUENCE [LARGE SCALE GENOMIC DNA]</scope>
    <source>
        <strain evidence="3">JINMINGXINNONG_FW02</strain>
        <tissue evidence="3">Leaves</tissue>
    </source>
</reference>
<organism evidence="3 4">
    <name type="scientific">Phaseolus coccineus</name>
    <name type="common">Scarlet runner bean</name>
    <name type="synonym">Phaseolus multiflorus</name>
    <dbReference type="NCBI Taxonomy" id="3886"/>
    <lineage>
        <taxon>Eukaryota</taxon>
        <taxon>Viridiplantae</taxon>
        <taxon>Streptophyta</taxon>
        <taxon>Embryophyta</taxon>
        <taxon>Tracheophyta</taxon>
        <taxon>Spermatophyta</taxon>
        <taxon>Magnoliopsida</taxon>
        <taxon>eudicotyledons</taxon>
        <taxon>Gunneridae</taxon>
        <taxon>Pentapetalae</taxon>
        <taxon>rosids</taxon>
        <taxon>fabids</taxon>
        <taxon>Fabales</taxon>
        <taxon>Fabaceae</taxon>
        <taxon>Papilionoideae</taxon>
        <taxon>50 kb inversion clade</taxon>
        <taxon>NPAAA clade</taxon>
        <taxon>indigoferoid/millettioid clade</taxon>
        <taxon>Phaseoleae</taxon>
        <taxon>Phaseolus</taxon>
    </lineage>
</organism>
<dbReference type="EMBL" id="JAYMYR010000002">
    <property type="protein sequence ID" value="KAK7379384.1"/>
    <property type="molecule type" value="Genomic_DNA"/>
</dbReference>
<keyword evidence="2" id="KW-0472">Membrane</keyword>
<feature type="region of interest" description="Disordered" evidence="1">
    <location>
        <begin position="194"/>
        <end position="279"/>
    </location>
</feature>
<dbReference type="Proteomes" id="UP001374584">
    <property type="component" value="Unassembled WGS sequence"/>
</dbReference>
<keyword evidence="2" id="KW-0812">Transmembrane</keyword>
<dbReference type="PANTHER" id="PTHR37233:SF2">
    <property type="entry name" value="TRANSMEMBRANE PROTEIN"/>
    <property type="match status" value="1"/>
</dbReference>
<feature type="compositionally biased region" description="Low complexity" evidence="1">
    <location>
        <begin position="211"/>
        <end position="220"/>
    </location>
</feature>
<proteinExistence type="predicted"/>
<protein>
    <submittedName>
        <fullName evidence="3">Uncharacterized protein</fullName>
    </submittedName>
</protein>
<gene>
    <name evidence="3" type="ORF">VNO80_04843</name>
</gene>
<dbReference type="GO" id="GO:0009535">
    <property type="term" value="C:chloroplast thylakoid membrane"/>
    <property type="evidence" value="ECO:0007669"/>
    <property type="project" value="TreeGrafter"/>
</dbReference>
<evidence type="ECO:0000313" key="3">
    <source>
        <dbReference type="EMBL" id="KAK7379384.1"/>
    </source>
</evidence>
<comment type="caution">
    <text evidence="3">The sequence shown here is derived from an EMBL/GenBank/DDBJ whole genome shotgun (WGS) entry which is preliminary data.</text>
</comment>
<sequence>MVQSIIRNSPTLNPGSCFSWIFSTFPCDGSCLIKACWHAVSPVHLIFFKMSVLLPLDFTFDLVGRGRPLLVAIHGWALKDSKKMAISLNSIVSFSSTKLETKYHDASRYSVGASLPKASQFTPLSVVSRSRKLVKERTFGHCLPVADSDQLAADNNIIEEFDNAESSPTNDQLASLNPPDENFQLQVKVDAESVSQTLESSNGSINQEQGSSSASPKSQSATKRTSLTARERLKAARAGSRYPQSKPSKPDMSSRVLEASKQSDKGKKKSGLPEAPTNLFDDSKRGLSTGFTFQFPGGSDLFLIVFSFVLISSIMFATTFIVWKVGAIHFNEY</sequence>
<keyword evidence="4" id="KW-1185">Reference proteome</keyword>
<evidence type="ECO:0000256" key="2">
    <source>
        <dbReference type="SAM" id="Phobius"/>
    </source>
</evidence>
<feature type="compositionally biased region" description="Polar residues" evidence="1">
    <location>
        <begin position="194"/>
        <end position="210"/>
    </location>
</feature>
<evidence type="ECO:0000256" key="1">
    <source>
        <dbReference type="SAM" id="MobiDB-lite"/>
    </source>
</evidence>